<dbReference type="InterPro" id="IPR056677">
    <property type="entry name" value="DUF7775"/>
</dbReference>
<keyword evidence="1" id="KW-1133">Transmembrane helix</keyword>
<sequence length="214" mass="25246">VFHIYLKDRLDAMVRPVLFMFYTVESVLNMFLMYFHIRGFLTQPLDFLPIWKQINHYFYSASFYVFTVITFFASINICTGHNVSIIEEVVRTFCGFILHFFISLMTLENAERDFHMMYIMSVKNVGVEKPVHPFFEYMRAQAVCSLIVGVAYLLHAILAIDVMLSSEETPQVDDVNDDSEYVPVRLYVFGELVQSRLEKYEWFNDFSRGQRMPI</sequence>
<feature type="non-terminal residue" evidence="3">
    <location>
        <position position="1"/>
    </location>
</feature>
<feature type="transmembrane region" description="Helical" evidence="1">
    <location>
        <begin position="57"/>
        <end position="77"/>
    </location>
</feature>
<feature type="transmembrane region" description="Helical" evidence="1">
    <location>
        <begin position="17"/>
        <end position="37"/>
    </location>
</feature>
<feature type="transmembrane region" description="Helical" evidence="1">
    <location>
        <begin position="89"/>
        <end position="107"/>
    </location>
</feature>
<keyword evidence="4" id="KW-1185">Reference proteome</keyword>
<dbReference type="EMBL" id="JAJJHW010000824">
    <property type="protein sequence ID" value="KAH8381425.1"/>
    <property type="molecule type" value="Genomic_DNA"/>
</dbReference>
<dbReference type="Pfam" id="PF24985">
    <property type="entry name" value="DUF7775"/>
    <property type="match status" value="1"/>
</dbReference>
<protein>
    <recommendedName>
        <fullName evidence="2">DUF7775 domain-containing protein</fullName>
    </recommendedName>
</protein>
<feature type="domain" description="DUF7775" evidence="2">
    <location>
        <begin position="15"/>
        <end position="165"/>
    </location>
</feature>
<dbReference type="PANTHER" id="PTHR41152:SF8">
    <property type="entry name" value="AT26438P-RELATED"/>
    <property type="match status" value="1"/>
</dbReference>
<evidence type="ECO:0000259" key="2">
    <source>
        <dbReference type="Pfam" id="PF24985"/>
    </source>
</evidence>
<gene>
    <name evidence="3" type="ORF">KR093_004518</name>
</gene>
<comment type="caution">
    <text evidence="3">The sequence shown here is derived from an EMBL/GenBank/DDBJ whole genome shotgun (WGS) entry which is preliminary data.</text>
</comment>
<evidence type="ECO:0000313" key="4">
    <source>
        <dbReference type="Proteomes" id="UP001200034"/>
    </source>
</evidence>
<feature type="transmembrane region" description="Helical" evidence="1">
    <location>
        <begin position="140"/>
        <end position="160"/>
    </location>
</feature>
<reference evidence="3" key="1">
    <citation type="journal article" date="2021" name="Mol. Ecol. Resour.">
        <title>Phylogenomic analyses of the genus Drosophila reveals genomic signals of climate adaptation.</title>
        <authorList>
            <person name="Li F."/>
            <person name="Rane R.V."/>
            <person name="Luria V."/>
            <person name="Xiong Z."/>
            <person name="Chen J."/>
            <person name="Li Z."/>
            <person name="Catullo R.A."/>
            <person name="Griffin P.C."/>
            <person name="Schiffer M."/>
            <person name="Pearce S."/>
            <person name="Lee S.F."/>
            <person name="McElroy K."/>
            <person name="Stocker A."/>
            <person name="Shirriffs J."/>
            <person name="Cockerell F."/>
            <person name="Coppin C."/>
            <person name="Sgro C.M."/>
            <person name="Karger A."/>
            <person name="Cain J.W."/>
            <person name="Weber J.A."/>
            <person name="Santpere G."/>
            <person name="Kirschner M.W."/>
            <person name="Hoffmann A.A."/>
            <person name="Oakeshott J.G."/>
            <person name="Zhang G."/>
        </authorList>
    </citation>
    <scope>NUCLEOTIDE SEQUENCE</scope>
    <source>
        <strain evidence="3">BGI-SZ-2011g</strain>
    </source>
</reference>
<proteinExistence type="predicted"/>
<evidence type="ECO:0000313" key="3">
    <source>
        <dbReference type="EMBL" id="KAH8381425.1"/>
    </source>
</evidence>
<dbReference type="AlphaFoldDB" id="A0AAD4K786"/>
<dbReference type="Proteomes" id="UP001200034">
    <property type="component" value="Unassembled WGS sequence"/>
</dbReference>
<keyword evidence="1" id="KW-0812">Transmembrane</keyword>
<evidence type="ECO:0000256" key="1">
    <source>
        <dbReference type="SAM" id="Phobius"/>
    </source>
</evidence>
<accession>A0AAD4K786</accession>
<dbReference type="PANTHER" id="PTHR41152">
    <property type="entry name" value="AT26438P-RELATED"/>
    <property type="match status" value="1"/>
</dbReference>
<keyword evidence="1" id="KW-0472">Membrane</keyword>
<name>A0AAD4K786_9MUSC</name>
<organism evidence="3 4">
    <name type="scientific">Drosophila rubida</name>
    <dbReference type="NCBI Taxonomy" id="30044"/>
    <lineage>
        <taxon>Eukaryota</taxon>
        <taxon>Metazoa</taxon>
        <taxon>Ecdysozoa</taxon>
        <taxon>Arthropoda</taxon>
        <taxon>Hexapoda</taxon>
        <taxon>Insecta</taxon>
        <taxon>Pterygota</taxon>
        <taxon>Neoptera</taxon>
        <taxon>Endopterygota</taxon>
        <taxon>Diptera</taxon>
        <taxon>Brachycera</taxon>
        <taxon>Muscomorpha</taxon>
        <taxon>Ephydroidea</taxon>
        <taxon>Drosophilidae</taxon>
        <taxon>Drosophila</taxon>
    </lineage>
</organism>